<reference evidence="9 11" key="1">
    <citation type="submission" date="2019-09" db="EMBL/GenBank/DDBJ databases">
        <title>Ecophysiology of the spiral-shaped methanotroph Methylospira mobilis as revealed by the complete genome sequence.</title>
        <authorList>
            <person name="Oshkin I.Y."/>
            <person name="Dedysh S.N."/>
            <person name="Miroshnikov K."/>
            <person name="Danilova O.V."/>
            <person name="Hakobyan A."/>
            <person name="Liesack W."/>
        </authorList>
    </citation>
    <scope>NUCLEOTIDE SEQUENCE [LARGE SCALE GENOMIC DNA]</scope>
    <source>
        <strain evidence="9 11">Shm1</strain>
    </source>
</reference>
<dbReference type="InterPro" id="IPR006143">
    <property type="entry name" value="RND_pump_MFP"/>
</dbReference>
<feature type="coiled-coil region" evidence="4">
    <location>
        <begin position="124"/>
        <end position="182"/>
    </location>
</feature>
<dbReference type="InterPro" id="IPR058792">
    <property type="entry name" value="Beta-barrel_RND_2"/>
</dbReference>
<evidence type="ECO:0000256" key="2">
    <source>
        <dbReference type="ARBA" id="ARBA00009477"/>
    </source>
</evidence>
<evidence type="ECO:0000259" key="6">
    <source>
        <dbReference type="Pfam" id="PF25917"/>
    </source>
</evidence>
<keyword evidence="5" id="KW-0812">Transmembrane</keyword>
<dbReference type="Gene3D" id="1.10.287.470">
    <property type="entry name" value="Helix hairpin bin"/>
    <property type="match status" value="1"/>
</dbReference>
<dbReference type="AlphaFoldDB" id="A0A5Q0BG78"/>
<organism evidence="9 11">
    <name type="scientific">Candidatus Methylospira mobilis</name>
    <dbReference type="NCBI Taxonomy" id="1808979"/>
    <lineage>
        <taxon>Bacteria</taxon>
        <taxon>Pseudomonadati</taxon>
        <taxon>Pseudomonadota</taxon>
        <taxon>Gammaproteobacteria</taxon>
        <taxon>Methylococcales</taxon>
        <taxon>Methylococcaceae</taxon>
        <taxon>Candidatus Methylospira</taxon>
    </lineage>
</organism>
<evidence type="ECO:0000313" key="9">
    <source>
        <dbReference type="EMBL" id="QFY41221.1"/>
    </source>
</evidence>
<dbReference type="Pfam" id="PF25967">
    <property type="entry name" value="RND-MFP_C"/>
    <property type="match status" value="1"/>
</dbReference>
<evidence type="ECO:0000256" key="1">
    <source>
        <dbReference type="ARBA" id="ARBA00004196"/>
    </source>
</evidence>
<dbReference type="Pfam" id="PF25917">
    <property type="entry name" value="BSH_RND"/>
    <property type="match status" value="1"/>
</dbReference>
<keyword evidence="11" id="KW-1185">Reference proteome</keyword>
<dbReference type="SUPFAM" id="SSF111369">
    <property type="entry name" value="HlyD-like secretion proteins"/>
    <property type="match status" value="1"/>
</dbReference>
<evidence type="ECO:0000256" key="5">
    <source>
        <dbReference type="SAM" id="Phobius"/>
    </source>
</evidence>
<dbReference type="Proteomes" id="UP000325755">
    <property type="component" value="Chromosome"/>
</dbReference>
<dbReference type="EMBL" id="CP044205">
    <property type="protein sequence ID" value="QFY41789.1"/>
    <property type="molecule type" value="Genomic_DNA"/>
</dbReference>
<dbReference type="Pfam" id="PF25954">
    <property type="entry name" value="Beta-barrel_RND_2"/>
    <property type="match status" value="1"/>
</dbReference>
<evidence type="ECO:0000259" key="8">
    <source>
        <dbReference type="Pfam" id="PF25967"/>
    </source>
</evidence>
<name>A0A5Q0BG78_9GAMM</name>
<dbReference type="Gene3D" id="2.40.50.100">
    <property type="match status" value="1"/>
</dbReference>
<dbReference type="Gene3D" id="2.40.30.170">
    <property type="match status" value="1"/>
</dbReference>
<keyword evidence="3" id="KW-0813">Transport</keyword>
<protein>
    <submittedName>
        <fullName evidence="9">Efflux RND transporter periplasmic adaptor subunit</fullName>
    </submittedName>
</protein>
<accession>A0A5Q0BG78</accession>
<comment type="similarity">
    <text evidence="2">Belongs to the membrane fusion protein (MFP) (TC 8.A.1) family.</text>
</comment>
<evidence type="ECO:0000259" key="7">
    <source>
        <dbReference type="Pfam" id="PF25954"/>
    </source>
</evidence>
<dbReference type="Gene3D" id="2.40.420.20">
    <property type="match status" value="1"/>
</dbReference>
<keyword evidence="5" id="KW-1133">Transmembrane helix</keyword>
<feature type="transmembrane region" description="Helical" evidence="5">
    <location>
        <begin position="17"/>
        <end position="34"/>
    </location>
</feature>
<dbReference type="NCBIfam" id="TIGR01730">
    <property type="entry name" value="RND_mfp"/>
    <property type="match status" value="1"/>
</dbReference>
<dbReference type="KEGG" id="mmob:F6R98_03390"/>
<evidence type="ECO:0000313" key="10">
    <source>
        <dbReference type="EMBL" id="QFY41789.1"/>
    </source>
</evidence>
<dbReference type="PANTHER" id="PTHR30469:SF15">
    <property type="entry name" value="HLYD FAMILY OF SECRETION PROTEINS"/>
    <property type="match status" value="1"/>
</dbReference>
<comment type="subcellular location">
    <subcellularLocation>
        <location evidence="1">Cell envelope</location>
    </subcellularLocation>
</comment>
<evidence type="ECO:0000313" key="11">
    <source>
        <dbReference type="Proteomes" id="UP000325755"/>
    </source>
</evidence>
<keyword evidence="5" id="KW-0472">Membrane</keyword>
<evidence type="ECO:0000256" key="3">
    <source>
        <dbReference type="ARBA" id="ARBA00022448"/>
    </source>
</evidence>
<dbReference type="GO" id="GO:1990281">
    <property type="term" value="C:efflux pump complex"/>
    <property type="evidence" value="ECO:0007669"/>
    <property type="project" value="TreeGrafter"/>
</dbReference>
<dbReference type="OrthoDB" id="5730196at2"/>
<dbReference type="EMBL" id="CP044205">
    <property type="protein sequence ID" value="QFY41221.1"/>
    <property type="molecule type" value="Genomic_DNA"/>
</dbReference>
<feature type="domain" description="CusB-like beta-barrel" evidence="7">
    <location>
        <begin position="231"/>
        <end position="297"/>
    </location>
</feature>
<feature type="domain" description="Multidrug resistance protein MdtA-like barrel-sandwich hybrid" evidence="6">
    <location>
        <begin position="84"/>
        <end position="217"/>
    </location>
</feature>
<evidence type="ECO:0000256" key="4">
    <source>
        <dbReference type="SAM" id="Coils"/>
    </source>
</evidence>
<dbReference type="KEGG" id="mmob:F6R98_00175"/>
<dbReference type="PANTHER" id="PTHR30469">
    <property type="entry name" value="MULTIDRUG RESISTANCE PROTEIN MDTA"/>
    <property type="match status" value="1"/>
</dbReference>
<dbReference type="RefSeq" id="WP_153247198.1">
    <property type="nucleotide sequence ID" value="NZ_CP044205.1"/>
</dbReference>
<dbReference type="GO" id="GO:0015562">
    <property type="term" value="F:efflux transmembrane transporter activity"/>
    <property type="evidence" value="ECO:0007669"/>
    <property type="project" value="TreeGrafter"/>
</dbReference>
<sequence>MNKFDYEPQQAASRKKIIYAALSVLGLILILVWMQGGFTHKTQPGHADPAGRHAVDKSVPTAQVVERDVDEIQFWPASVTSRDVAHVASRVAARIVALKVRAGDRVTAGQVLGQLDDKEYGSRLQQARSALEAAQAQAQRTTAELRRSETLFEKEVVTQQMLEAAQAAARTANAQVAEARAAVGVSASVDAETQLRAPFDAVVVRRLLEPGDTAMPGAPVLLLQSLRHLRIEAALPESCAASLQLGDRLLAQVGQNHYPVAIEEISPVFDADTRTTLIKAGLDASVSLRPGAFARLEKACGNHRGLFVPLAAVHRSGQLESVYLVEDGNEQLRHIRTGKAQAEWVEVLAGLKAGQTVSLSHGE</sequence>
<dbReference type="InterPro" id="IPR058627">
    <property type="entry name" value="MdtA-like_C"/>
</dbReference>
<proteinExistence type="inferred from homology"/>
<feature type="domain" description="Multidrug resistance protein MdtA-like C-terminal permuted SH3" evidence="8">
    <location>
        <begin position="307"/>
        <end position="357"/>
    </location>
</feature>
<dbReference type="InterPro" id="IPR058625">
    <property type="entry name" value="MdtA-like_BSH"/>
</dbReference>
<keyword evidence="4" id="KW-0175">Coiled coil</keyword>
<gene>
    <name evidence="9" type="ORF">F6R98_00175</name>
    <name evidence="10" type="ORF">F6R98_03390</name>
</gene>